<name>A0AAQ3WN37_PASNO</name>
<dbReference type="Proteomes" id="UP001341281">
    <property type="component" value="Chromosome 04"/>
</dbReference>
<dbReference type="PANTHER" id="PTHR31656">
    <property type="entry name" value="ROOT CAP DOMAIN-CONTAINING PROTEIN"/>
    <property type="match status" value="1"/>
</dbReference>
<evidence type="ECO:0000256" key="1">
    <source>
        <dbReference type="SAM" id="MobiDB-lite"/>
    </source>
</evidence>
<feature type="chain" id="PRO_5042846339" evidence="2">
    <location>
        <begin position="25"/>
        <end position="1039"/>
    </location>
</feature>
<organism evidence="3 4">
    <name type="scientific">Paspalum notatum var. saurae</name>
    <dbReference type="NCBI Taxonomy" id="547442"/>
    <lineage>
        <taxon>Eukaryota</taxon>
        <taxon>Viridiplantae</taxon>
        <taxon>Streptophyta</taxon>
        <taxon>Embryophyta</taxon>
        <taxon>Tracheophyta</taxon>
        <taxon>Spermatophyta</taxon>
        <taxon>Magnoliopsida</taxon>
        <taxon>Liliopsida</taxon>
        <taxon>Poales</taxon>
        <taxon>Poaceae</taxon>
        <taxon>PACMAD clade</taxon>
        <taxon>Panicoideae</taxon>
        <taxon>Andropogonodae</taxon>
        <taxon>Paspaleae</taxon>
        <taxon>Paspalinae</taxon>
        <taxon>Paspalum</taxon>
    </lineage>
</organism>
<keyword evidence="4" id="KW-1185">Reference proteome</keyword>
<feature type="region of interest" description="Disordered" evidence="1">
    <location>
        <begin position="698"/>
        <end position="717"/>
    </location>
</feature>
<dbReference type="AlphaFoldDB" id="A0AAQ3WN37"/>
<sequence length="1039" mass="113820">MAGRQLAAFVVAAAVLALCSVVAAQSPPNKLAPRPLPSNYQVIHPGKYKRDQQLACNDDKTNKTACMAKCDKRCPNQCIVLCPGCKTFCMCDFYPGVSCGDPRFTGGDGNNFYFHGKKDQDFCIVSDAGLHINAHFIGKRNPAMSRDFTWIQALGITFQFGGADHRLYMAAQKTAKWDSDVDRLDLALDGVPIQVPAEAGAVWSCTAVPGLNVARTAAANGVRVQLQGVFDIMANVVPISAEDSRVHNYGVTEEDDDCLAHFDLGFRFFDLTDDVHGVLGQTYRSCHSRDSNPYAKCAAKKMHFKAFFEMFSDIDRKLNPRPAQRHRRRPARGEPCLPPPQPRLARRRRRRRRPTRREPRLLGRTPPSPAALAAFVVAAAVLALCSVVAAQSPPNKLAPRPLPSNYQVIHPGKYKRDQQLACNDDKTNKTACMAKCDKRCPNQCIVLCPGCKTFCMCDFYPGVSCGDPRFTGGDGNNFYFHGKKDQDFCIVSDAGLHINAHFIGKRNPAMSRDFTWIQALGITFQFGGADHRLYMAAQKTAKWDSDVDRLDLALDGAPIQVPAEAGAVWSCTAVPGLNVARTAAANGVRVQLQGVFDIMANVVPISAEDSRVHNYGVTEEDDDCLAHFDLGFRFFDLTDDVHGVLGQTYRSDYVNQLSVTSKMPVMGGAPNYVSSDIFATDCAVARFAGAQRAAGISMNLGEKPPPPTTAGGKRVPPRNSKFITLTPKTFGHKRDYQVSCSDQGGPACYVGCPKQCPNKCLVFCAYCLSFCMCDIFPGTSCGDPRFTGGDGNTFYFHGKKDQDFCIVSDADLHINAHFIGNHNPDLKRDFTWVQALGITFGEAHRRLYVGARRAVEWDEEDDHIQVTFDAEPVDIDTVKNARWVSKALPGLSVTRMDTVNTVMVELDGVFAISANAVPITDEDNRVHKYGKTEGDSLVHLDLGFQFHNLTKAVDGVLGQTYRPDYVNKLDITAKMPIMGGAPKYLSSGLFSTDCAASRFHRNAGGVGRMSIQINPTKVSPLSLDLSSMAAGDDERLINI</sequence>
<feature type="signal peptide" evidence="2">
    <location>
        <begin position="1"/>
        <end position="24"/>
    </location>
</feature>
<dbReference type="Pfam" id="PF06830">
    <property type="entry name" value="Root_cap"/>
    <property type="match status" value="3"/>
</dbReference>
<dbReference type="InterPro" id="IPR009646">
    <property type="entry name" value="Root_cap"/>
</dbReference>
<accession>A0AAQ3WN37</accession>
<evidence type="ECO:0000256" key="2">
    <source>
        <dbReference type="SAM" id="SignalP"/>
    </source>
</evidence>
<gene>
    <name evidence="3" type="ORF">U9M48_016382</name>
</gene>
<reference evidence="3 4" key="1">
    <citation type="submission" date="2024-02" db="EMBL/GenBank/DDBJ databases">
        <title>High-quality chromosome-scale genome assembly of Pensacola bahiagrass (Paspalum notatum Flugge var. saurae).</title>
        <authorList>
            <person name="Vega J.M."/>
            <person name="Podio M."/>
            <person name="Orjuela J."/>
            <person name="Siena L.A."/>
            <person name="Pessino S.C."/>
            <person name="Combes M.C."/>
            <person name="Mariac C."/>
            <person name="Albertini E."/>
            <person name="Pupilli F."/>
            <person name="Ortiz J.P.A."/>
            <person name="Leblanc O."/>
        </authorList>
    </citation>
    <scope>NUCLEOTIDE SEQUENCE [LARGE SCALE GENOMIC DNA]</scope>
    <source>
        <strain evidence="3">R1</strain>
        <tissue evidence="3">Leaf</tissue>
    </source>
</reference>
<feature type="region of interest" description="Disordered" evidence="1">
    <location>
        <begin position="319"/>
        <end position="365"/>
    </location>
</feature>
<proteinExistence type="predicted"/>
<feature type="compositionally biased region" description="Basic residues" evidence="1">
    <location>
        <begin position="344"/>
        <end position="355"/>
    </location>
</feature>
<dbReference type="EMBL" id="CP144748">
    <property type="protein sequence ID" value="WVZ67281.1"/>
    <property type="molecule type" value="Genomic_DNA"/>
</dbReference>
<evidence type="ECO:0000313" key="4">
    <source>
        <dbReference type="Proteomes" id="UP001341281"/>
    </source>
</evidence>
<keyword evidence="2" id="KW-0732">Signal</keyword>
<evidence type="ECO:0000313" key="3">
    <source>
        <dbReference type="EMBL" id="WVZ67281.1"/>
    </source>
</evidence>
<protein>
    <submittedName>
        <fullName evidence="3">Uncharacterized protein</fullName>
    </submittedName>
</protein>